<dbReference type="PROSITE" id="PS50930">
    <property type="entry name" value="HTH_LYTTR"/>
    <property type="match status" value="1"/>
</dbReference>
<dbReference type="Gene3D" id="2.40.50.1020">
    <property type="entry name" value="LytTr DNA-binding domain"/>
    <property type="match status" value="1"/>
</dbReference>
<dbReference type="Gene3D" id="3.40.50.2300">
    <property type="match status" value="1"/>
</dbReference>
<dbReference type="SMART" id="SM00850">
    <property type="entry name" value="LytTR"/>
    <property type="match status" value="1"/>
</dbReference>
<feature type="modified residue" description="4-aspartylphosphate" evidence="1">
    <location>
        <position position="56"/>
    </location>
</feature>
<evidence type="ECO:0000259" key="3">
    <source>
        <dbReference type="PROSITE" id="PS50930"/>
    </source>
</evidence>
<comment type="caution">
    <text evidence="4">The sequence shown here is derived from an EMBL/GenBank/DDBJ whole genome shotgun (WGS) entry which is preliminary data.</text>
</comment>
<dbReference type="GO" id="GO:0003677">
    <property type="term" value="F:DNA binding"/>
    <property type="evidence" value="ECO:0007669"/>
    <property type="project" value="InterPro"/>
</dbReference>
<dbReference type="InterPro" id="IPR001789">
    <property type="entry name" value="Sig_transdc_resp-reg_receiver"/>
</dbReference>
<organism evidence="4 5">
    <name type="scientific">Labilibaculum manganireducens</name>
    <dbReference type="NCBI Taxonomy" id="1940525"/>
    <lineage>
        <taxon>Bacteria</taxon>
        <taxon>Pseudomonadati</taxon>
        <taxon>Bacteroidota</taxon>
        <taxon>Bacteroidia</taxon>
        <taxon>Marinilabiliales</taxon>
        <taxon>Marinifilaceae</taxon>
        <taxon>Labilibaculum</taxon>
    </lineage>
</organism>
<reference evidence="4 5" key="1">
    <citation type="journal article" date="2017" name="Front. Microbiol.">
        <title>Labilibaculum manganireducens gen. nov., sp. nov. and Labilibaculum filiforme sp. nov., Novel Bacteroidetes Isolated from Subsurface Sediments of the Baltic Sea.</title>
        <authorList>
            <person name="Vandieken V."/>
            <person name="Marshall I.P."/>
            <person name="Niemann H."/>
            <person name="Engelen B."/>
            <person name="Cypionka H."/>
        </authorList>
    </citation>
    <scope>NUCLEOTIDE SEQUENCE [LARGE SCALE GENOMIC DNA]</scope>
    <source>
        <strain evidence="4 5">59.10-2M</strain>
    </source>
</reference>
<proteinExistence type="predicted"/>
<keyword evidence="1" id="KW-0597">Phosphoprotein</keyword>
<dbReference type="GO" id="GO:0000156">
    <property type="term" value="F:phosphorelay response regulator activity"/>
    <property type="evidence" value="ECO:0007669"/>
    <property type="project" value="InterPro"/>
</dbReference>
<dbReference type="InterPro" id="IPR046947">
    <property type="entry name" value="LytR-like"/>
</dbReference>
<dbReference type="Proteomes" id="UP000233618">
    <property type="component" value="Unassembled WGS sequence"/>
</dbReference>
<dbReference type="PANTHER" id="PTHR37299:SF1">
    <property type="entry name" value="STAGE 0 SPORULATION PROTEIN A HOMOLOG"/>
    <property type="match status" value="1"/>
</dbReference>
<dbReference type="PROSITE" id="PS50110">
    <property type="entry name" value="RESPONSE_REGULATORY"/>
    <property type="match status" value="1"/>
</dbReference>
<dbReference type="Pfam" id="PF00072">
    <property type="entry name" value="Response_reg"/>
    <property type="match status" value="1"/>
</dbReference>
<dbReference type="InterPro" id="IPR011006">
    <property type="entry name" value="CheY-like_superfamily"/>
</dbReference>
<feature type="domain" description="Response regulatory" evidence="2">
    <location>
        <begin position="6"/>
        <end position="121"/>
    </location>
</feature>
<dbReference type="PANTHER" id="PTHR37299">
    <property type="entry name" value="TRANSCRIPTIONAL REGULATOR-RELATED"/>
    <property type="match status" value="1"/>
</dbReference>
<evidence type="ECO:0000259" key="2">
    <source>
        <dbReference type="PROSITE" id="PS50110"/>
    </source>
</evidence>
<accession>A0A2N3HY65</accession>
<dbReference type="SUPFAM" id="SSF52172">
    <property type="entry name" value="CheY-like"/>
    <property type="match status" value="1"/>
</dbReference>
<evidence type="ECO:0000313" key="5">
    <source>
        <dbReference type="Proteomes" id="UP000233618"/>
    </source>
</evidence>
<dbReference type="SMART" id="SM00448">
    <property type="entry name" value="REC"/>
    <property type="match status" value="1"/>
</dbReference>
<dbReference type="AlphaFoldDB" id="A0A2N3HY65"/>
<evidence type="ECO:0008006" key="6">
    <source>
        <dbReference type="Google" id="ProtNLM"/>
    </source>
</evidence>
<feature type="domain" description="HTH LytTR-type" evidence="3">
    <location>
        <begin position="159"/>
        <end position="246"/>
    </location>
</feature>
<name>A0A2N3HY65_9BACT</name>
<keyword evidence="5" id="KW-1185">Reference proteome</keyword>
<protein>
    <recommendedName>
        <fullName evidence="6">DNA-binding response regulator</fullName>
    </recommendedName>
</protein>
<evidence type="ECO:0000313" key="4">
    <source>
        <dbReference type="EMBL" id="PKQ62999.1"/>
    </source>
</evidence>
<dbReference type="InterPro" id="IPR007492">
    <property type="entry name" value="LytTR_DNA-bd_dom"/>
</dbReference>
<dbReference type="Pfam" id="PF04397">
    <property type="entry name" value="LytTR"/>
    <property type="match status" value="1"/>
</dbReference>
<evidence type="ECO:0000256" key="1">
    <source>
        <dbReference type="PROSITE-ProRule" id="PRU00169"/>
    </source>
</evidence>
<dbReference type="EMBL" id="MVDE01000031">
    <property type="protein sequence ID" value="PKQ62999.1"/>
    <property type="molecule type" value="Genomic_DNA"/>
</dbReference>
<sequence>MKSKIRILIVEDEYAIDEGILNCLNDMDYEIVKTVFHSKAALEFLVSTEIDIVLIDVNLNDDLNGCQLAEIIKCEFRIPFIFLISTVGQISIEKLKEANPSVIVLQNPTLNQIHFSLTIAVNNSEKLNHTLGENKEENLSLEHLNNCLFLKKNNHFDRVNFEEIFWLRAENNYTVIHTTKGDYLYSTVLKKFTAKLPGNQFIRVHRSYIINLTKIDGFEGKMIIVDGQHIPVAKTYCNNVFDLLHTI</sequence>
<dbReference type="RefSeq" id="WP_101310973.1">
    <property type="nucleotide sequence ID" value="NZ_MVDE01000031.1"/>
</dbReference>
<gene>
    <name evidence="4" type="ORF">BZG01_16585</name>
</gene>